<dbReference type="InterPro" id="IPR011251">
    <property type="entry name" value="Luciferase-like_dom"/>
</dbReference>
<dbReference type="PANTHER" id="PTHR30137:SF6">
    <property type="entry name" value="LUCIFERASE-LIKE MONOOXYGENASE"/>
    <property type="match status" value="1"/>
</dbReference>
<accession>A0ABU0FI94</accession>
<dbReference type="PANTHER" id="PTHR30137">
    <property type="entry name" value="LUCIFERASE-LIKE MONOOXYGENASE"/>
    <property type="match status" value="1"/>
</dbReference>
<sequence length="336" mass="37908">MKLSVFSVQDHYPSQKRTLEELYAEVVRQADLAERLGYDTFFVAEHHFHEYGTVPNPAILLSHLAARTTRLRLGTAISILTFHNPLTIAENYSMVDVLSNGRLTLGVGSGYLKHEFAGYGVDAATKRDRFDEHLDLVMRLLHGERVTHHGPYIDLDSVSINVFPIQQDLPVFVAILRKEAAYQLGRQSRRMLFVPYASVEDFEAIGEMMGEFRRGREEAGLSDHRNAVALAMHTHVAETDAEARKIAAEAFDRYVATRLYAKSAVYDDIIESGLALFGSPKTIAEKLLRLRDMGVDHVLTLHNFGLLPEPQVHRSMRMLMREVKTMLDLPPPAKAL</sequence>
<reference evidence="2 3" key="1">
    <citation type="submission" date="2023-07" db="EMBL/GenBank/DDBJ databases">
        <title>Genomic Encyclopedia of Type Strains, Phase IV (KMG-IV): sequencing the most valuable type-strain genomes for metagenomic binning, comparative biology and taxonomic classification.</title>
        <authorList>
            <person name="Goeker M."/>
        </authorList>
    </citation>
    <scope>NUCLEOTIDE SEQUENCE [LARGE SCALE GENOMIC DNA]</scope>
    <source>
        <strain evidence="2 3">DSM 5896</strain>
    </source>
</reference>
<dbReference type="Proteomes" id="UP001237448">
    <property type="component" value="Unassembled WGS sequence"/>
</dbReference>
<dbReference type="RefSeq" id="WP_307431134.1">
    <property type="nucleotide sequence ID" value="NZ_JAUSVK010000001.1"/>
</dbReference>
<dbReference type="Gene3D" id="3.20.20.30">
    <property type="entry name" value="Luciferase-like domain"/>
    <property type="match status" value="1"/>
</dbReference>
<gene>
    <name evidence="2" type="ORF">J3R73_004122</name>
</gene>
<evidence type="ECO:0000259" key="1">
    <source>
        <dbReference type="Pfam" id="PF00296"/>
    </source>
</evidence>
<keyword evidence="3" id="KW-1185">Reference proteome</keyword>
<dbReference type="EMBL" id="JAUSVK010000001">
    <property type="protein sequence ID" value="MDQ0394330.1"/>
    <property type="molecule type" value="Genomic_DNA"/>
</dbReference>
<dbReference type="InterPro" id="IPR036661">
    <property type="entry name" value="Luciferase-like_sf"/>
</dbReference>
<dbReference type="InterPro" id="IPR050766">
    <property type="entry name" value="Bact_Lucif_Oxidored"/>
</dbReference>
<evidence type="ECO:0000313" key="3">
    <source>
        <dbReference type="Proteomes" id="UP001237448"/>
    </source>
</evidence>
<name>A0ABU0FI94_9HYPH</name>
<evidence type="ECO:0000313" key="2">
    <source>
        <dbReference type="EMBL" id="MDQ0394330.1"/>
    </source>
</evidence>
<comment type="caution">
    <text evidence="2">The sequence shown here is derived from an EMBL/GenBank/DDBJ whole genome shotgun (WGS) entry which is preliminary data.</text>
</comment>
<dbReference type="SUPFAM" id="SSF51679">
    <property type="entry name" value="Bacterial luciferase-like"/>
    <property type="match status" value="1"/>
</dbReference>
<feature type="domain" description="Luciferase-like" evidence="1">
    <location>
        <begin position="2"/>
        <end position="297"/>
    </location>
</feature>
<proteinExistence type="predicted"/>
<dbReference type="Pfam" id="PF00296">
    <property type="entry name" value="Bac_luciferase"/>
    <property type="match status" value="1"/>
</dbReference>
<organism evidence="2 3">
    <name type="scientific">Labrys monachus</name>
    <dbReference type="NCBI Taxonomy" id="217067"/>
    <lineage>
        <taxon>Bacteria</taxon>
        <taxon>Pseudomonadati</taxon>
        <taxon>Pseudomonadota</taxon>
        <taxon>Alphaproteobacteria</taxon>
        <taxon>Hyphomicrobiales</taxon>
        <taxon>Xanthobacteraceae</taxon>
        <taxon>Labrys</taxon>
    </lineage>
</organism>
<protein>
    <submittedName>
        <fullName evidence="2">Alkanesulfonate monooxygenase SsuD/methylene tetrahydromethanopterin reductase-like flavin-dependent oxidoreductase (Luciferase family)</fullName>
    </submittedName>
</protein>